<evidence type="ECO:0000256" key="3">
    <source>
        <dbReference type="ARBA" id="ARBA00022606"/>
    </source>
</evidence>
<feature type="transmembrane region" description="Helical" evidence="12">
    <location>
        <begin position="841"/>
        <end position="865"/>
    </location>
</feature>
<comment type="similarity">
    <text evidence="11">Belongs to the G-protein coupled receptor 1 family.</text>
</comment>
<dbReference type="PANTHER" id="PTHR48018">
    <property type="entry name" value="OLFACTORY RECEPTOR"/>
    <property type="match status" value="1"/>
</dbReference>
<feature type="transmembrane region" description="Helical" evidence="12">
    <location>
        <begin position="948"/>
        <end position="972"/>
    </location>
</feature>
<comment type="subcellular location">
    <subcellularLocation>
        <location evidence="1">Cell membrane</location>
        <topology evidence="1">Multi-pass membrane protein</topology>
    </subcellularLocation>
</comment>
<keyword evidence="10 11" id="KW-0807">Transducer</keyword>
<gene>
    <name evidence="14" type="ORF">U0070_017171</name>
</gene>
<feature type="transmembrane region" description="Helical" evidence="12">
    <location>
        <begin position="744"/>
        <end position="768"/>
    </location>
</feature>
<evidence type="ECO:0000256" key="12">
    <source>
        <dbReference type="SAM" id="Phobius"/>
    </source>
</evidence>
<feature type="transmembrane region" description="Helical" evidence="12">
    <location>
        <begin position="200"/>
        <end position="225"/>
    </location>
</feature>
<keyword evidence="2" id="KW-1003">Cell membrane</keyword>
<feature type="transmembrane region" description="Helical" evidence="12">
    <location>
        <begin position="504"/>
        <end position="531"/>
    </location>
</feature>
<feature type="transmembrane region" description="Helical" evidence="12">
    <location>
        <begin position="543"/>
        <end position="567"/>
    </location>
</feature>
<feature type="transmembrane region" description="Helical" evidence="12">
    <location>
        <begin position="801"/>
        <end position="829"/>
    </location>
</feature>
<dbReference type="PROSITE" id="PS50262">
    <property type="entry name" value="G_PROTEIN_RECEP_F1_2"/>
    <property type="match status" value="4"/>
</dbReference>
<dbReference type="SUPFAM" id="SSF81321">
    <property type="entry name" value="Family A G protein-coupled receptor-like"/>
    <property type="match status" value="5"/>
</dbReference>
<evidence type="ECO:0000313" key="14">
    <source>
        <dbReference type="EMBL" id="KAK7806566.1"/>
    </source>
</evidence>
<accession>A0AAW0HX13</accession>
<feature type="transmembrane region" description="Helical" evidence="12">
    <location>
        <begin position="273"/>
        <end position="292"/>
    </location>
</feature>
<dbReference type="InterPro" id="IPR000725">
    <property type="entry name" value="Olfact_rcpt"/>
</dbReference>
<keyword evidence="5" id="KW-0552">Olfaction</keyword>
<dbReference type="PRINTS" id="PR00237">
    <property type="entry name" value="GPCRRHODOPSN"/>
</dbReference>
<evidence type="ECO:0000256" key="2">
    <source>
        <dbReference type="ARBA" id="ARBA00022475"/>
    </source>
</evidence>
<evidence type="ECO:0000256" key="7">
    <source>
        <dbReference type="ARBA" id="ARBA00023040"/>
    </source>
</evidence>
<feature type="transmembrane region" description="Helical" evidence="12">
    <location>
        <begin position="455"/>
        <end position="484"/>
    </location>
</feature>
<evidence type="ECO:0000256" key="10">
    <source>
        <dbReference type="ARBA" id="ARBA00023224"/>
    </source>
</evidence>
<feature type="transmembrane region" description="Helical" evidence="12">
    <location>
        <begin position="579"/>
        <end position="598"/>
    </location>
</feature>
<evidence type="ECO:0000256" key="6">
    <source>
        <dbReference type="ARBA" id="ARBA00022989"/>
    </source>
</evidence>
<keyword evidence="9 11" id="KW-0675">Receptor</keyword>
<dbReference type="GO" id="GO:0004984">
    <property type="term" value="F:olfactory receptor activity"/>
    <property type="evidence" value="ECO:0007669"/>
    <property type="project" value="InterPro"/>
</dbReference>
<keyword evidence="3" id="KW-0716">Sensory transduction</keyword>
<feature type="transmembrane region" description="Helical" evidence="12">
    <location>
        <begin position="1158"/>
        <end position="1181"/>
    </location>
</feature>
<organism evidence="14 15">
    <name type="scientific">Myodes glareolus</name>
    <name type="common">Bank vole</name>
    <name type="synonym">Clethrionomys glareolus</name>
    <dbReference type="NCBI Taxonomy" id="447135"/>
    <lineage>
        <taxon>Eukaryota</taxon>
        <taxon>Metazoa</taxon>
        <taxon>Chordata</taxon>
        <taxon>Craniata</taxon>
        <taxon>Vertebrata</taxon>
        <taxon>Euteleostomi</taxon>
        <taxon>Mammalia</taxon>
        <taxon>Eutheria</taxon>
        <taxon>Euarchontoglires</taxon>
        <taxon>Glires</taxon>
        <taxon>Rodentia</taxon>
        <taxon>Myomorpha</taxon>
        <taxon>Muroidea</taxon>
        <taxon>Cricetidae</taxon>
        <taxon>Arvicolinae</taxon>
        <taxon>Myodes</taxon>
    </lineage>
</organism>
<feature type="transmembrane region" description="Helical" evidence="12">
    <location>
        <begin position="92"/>
        <end position="120"/>
    </location>
</feature>
<feature type="transmembrane region" description="Helical" evidence="12">
    <location>
        <begin position="705"/>
        <end position="724"/>
    </location>
</feature>
<reference evidence="14 15" key="1">
    <citation type="journal article" date="2023" name="bioRxiv">
        <title>Conserved and derived expression patterns and positive selection on dental genes reveal complex evolutionary context of ever-growing rodent molars.</title>
        <authorList>
            <person name="Calamari Z.T."/>
            <person name="Song A."/>
            <person name="Cohen E."/>
            <person name="Akter M."/>
            <person name="Roy R.D."/>
            <person name="Hallikas O."/>
            <person name="Christensen M.M."/>
            <person name="Li P."/>
            <person name="Marangoni P."/>
            <person name="Jernvall J."/>
            <person name="Klein O.D."/>
        </authorList>
    </citation>
    <scope>NUCLEOTIDE SEQUENCE [LARGE SCALE GENOMIC DNA]</scope>
    <source>
        <strain evidence="14">V071</strain>
    </source>
</reference>
<evidence type="ECO:0000256" key="8">
    <source>
        <dbReference type="ARBA" id="ARBA00023136"/>
    </source>
</evidence>
<feature type="domain" description="G-protein coupled receptors family 1 profile" evidence="13">
    <location>
        <begin position="347"/>
        <end position="596"/>
    </location>
</feature>
<dbReference type="Proteomes" id="UP001488838">
    <property type="component" value="Unassembled WGS sequence"/>
</dbReference>
<dbReference type="InterPro" id="IPR017452">
    <property type="entry name" value="GPCR_Rhodpsn_7TM"/>
</dbReference>
<feature type="transmembrane region" description="Helical" evidence="12">
    <location>
        <begin position="1255"/>
        <end position="1276"/>
    </location>
</feature>
<evidence type="ECO:0000256" key="1">
    <source>
        <dbReference type="ARBA" id="ARBA00004651"/>
    </source>
</evidence>
<keyword evidence="15" id="KW-1185">Reference proteome</keyword>
<keyword evidence="4 11" id="KW-0812">Transmembrane</keyword>
<keyword evidence="7 11" id="KW-0297">G-protein coupled receptor</keyword>
<feature type="transmembrane region" description="Helical" evidence="12">
    <location>
        <begin position="141"/>
        <end position="161"/>
    </location>
</feature>
<dbReference type="PROSITE" id="PS00237">
    <property type="entry name" value="G_PROTEIN_RECEP_F1_1"/>
    <property type="match status" value="4"/>
</dbReference>
<comment type="caution">
    <text evidence="14">The sequence shown here is derived from an EMBL/GenBank/DDBJ whole genome shotgun (WGS) entry which is preliminary data.</text>
</comment>
<sequence length="1281" mass="144469">MDQQNATMPAEFILMGVTQSAELKLPLFVVFLTIYTITVVGNLGMIILTKLDSHLHTPMYFFIRHLAFIDLGNSTAICPKMLVNFVVDQNTITYYACATQMACFIMFIISELSILSSMAYDRYVAICNPLLYSAVMSPRRCHVLVGIPYLYGTFQALLFPIKYFTLTFCGTNVVSHFYCDVVPLLPLICSQVQETELLTILFSAFNLISSLLVVLSSYTLILLAIFRMRSAEGRKKAFSTCGSHLTVVVVFYGSLLFMYVQPKSTHSFETDKMASVFYTLVIPMLNPLIYSLRNKEVKKALHRKVKMSLGNSTVPAEFILTGITHRQDLQLPLLGVFLVIYGVTVIGNLSMIILTKLDSRLHTPMYYFIRHLAFIDLGNCTVIYPKMMVNFVLDQNVISYYACAIQMAFYITFIISELFILSAMAYDRYVAICNPLLYSAIMSQRRCHVLVGIPYLYSIFQAVLITSKIFTLTFCGSNVISHFYCDNVPMLLLLCSNARDIELVIILFSALNLISSLFVVLASYLLILLAIYGMQSAEGRKKAFSTCGSHLTVVVVFYGTLLFMYLQPKSTHSFETDKITSVFYTLVIPMLNPLIYSFRNKEATMGNHNLTVVTEFILMGITDHTELQAPLFGLFLIIYLISLMGNLGMIILTTVDPRLQTPMYFFLKHLAITDLGYSTSVGPKMLVNFVVDQNTISFNLCATQLAFFLVFIVSELFILSAMSYDRYVAICKPLLYTVIMSQRVCWVLVAIPYLYCSFVSLLVTIKIFSLSFCGYNVISHFYCDSLPLLPLLCADTHEVELIILILAAFDLISSLLVVLVSYLLILITILRMNSAEGRQKAFSTCGSHLTVVIVFYGTLIFMYVQPNSSHSFDTDKVASIFYTMVIPMLNPLIYSLRNKDVKYALQRTLNNLLSLSSPMGKLNHTAKIQVTEFILLGLTSSPGLKAPLFGIFLIIYLVTLVGNLGMVILTHLDPKLHTPMYFFLRHLSITDLGYSTVIGPKMMVNFLMQQNTISYAGCAVQLTFFEIFIITELFILSAMAYDRYVAICKPLLYVIIMSGKVRWALVLVPYLYSIFVSLLLTVKLFTLSFCGSNVIRYFYCDCVPLISLLCSDTRELELIILIFSGCNLLSSLLIVLISYMFIFVAILRMNSKEGRSKAFSTCSSHLTVVVVFYGTLLFIYLQPKSTHAFDIDKMASVFYTLVIPMLNPLIYSLRNKEVISYCVTETRLETDKNTSHVTEFILVGVSDRPELQVPLFFVFLVIYMLTAAGNLGIIILTTMDS</sequence>
<evidence type="ECO:0000259" key="13">
    <source>
        <dbReference type="PROSITE" id="PS50262"/>
    </source>
</evidence>
<feature type="domain" description="G-protein coupled receptors family 1 profile" evidence="13">
    <location>
        <begin position="962"/>
        <end position="1211"/>
    </location>
</feature>
<dbReference type="Pfam" id="PF13853">
    <property type="entry name" value="7tm_4"/>
    <property type="match status" value="4"/>
</dbReference>
<dbReference type="CDD" id="cd15413">
    <property type="entry name" value="7tmA_OR8K-like"/>
    <property type="match status" value="2"/>
</dbReference>
<feature type="transmembrane region" description="Helical" evidence="12">
    <location>
        <begin position="237"/>
        <end position="261"/>
    </location>
</feature>
<name>A0AAW0HX13_MYOGA</name>
<keyword evidence="8 12" id="KW-0472">Membrane</keyword>
<evidence type="ECO:0000256" key="9">
    <source>
        <dbReference type="ARBA" id="ARBA00023170"/>
    </source>
</evidence>
<feature type="transmembrane region" description="Helical" evidence="12">
    <location>
        <begin position="333"/>
        <end position="353"/>
    </location>
</feature>
<dbReference type="PRINTS" id="PR00245">
    <property type="entry name" value="OLFACTORYR"/>
</dbReference>
<feature type="transmembrane region" description="Helical" evidence="12">
    <location>
        <begin position="1013"/>
        <end position="1041"/>
    </location>
</feature>
<feature type="transmembrane region" description="Helical" evidence="12">
    <location>
        <begin position="1193"/>
        <end position="1211"/>
    </location>
</feature>
<dbReference type="EMBL" id="JBBHLL010000298">
    <property type="protein sequence ID" value="KAK7806566.1"/>
    <property type="molecule type" value="Genomic_DNA"/>
</dbReference>
<feature type="transmembrane region" description="Helical" evidence="12">
    <location>
        <begin position="631"/>
        <end position="655"/>
    </location>
</feature>
<feature type="transmembrane region" description="Helical" evidence="12">
    <location>
        <begin position="877"/>
        <end position="896"/>
    </location>
</feature>
<dbReference type="GO" id="GO:0005886">
    <property type="term" value="C:plasma membrane"/>
    <property type="evidence" value="ECO:0007669"/>
    <property type="project" value="UniProtKB-SubCell"/>
</dbReference>
<keyword evidence="6 12" id="KW-1133">Transmembrane helix</keyword>
<feature type="domain" description="G-protein coupled receptors family 1 profile" evidence="13">
    <location>
        <begin position="645"/>
        <end position="894"/>
    </location>
</feature>
<evidence type="ECO:0000256" key="5">
    <source>
        <dbReference type="ARBA" id="ARBA00022725"/>
    </source>
</evidence>
<feature type="transmembrane region" description="Helical" evidence="12">
    <location>
        <begin position="397"/>
        <end position="420"/>
    </location>
</feature>
<evidence type="ECO:0000256" key="11">
    <source>
        <dbReference type="RuleBase" id="RU000688"/>
    </source>
</evidence>
<feature type="domain" description="G-protein coupled receptors family 1 profile" evidence="13">
    <location>
        <begin position="41"/>
        <end position="290"/>
    </location>
</feature>
<feature type="transmembrane region" description="Helical" evidence="12">
    <location>
        <begin position="25"/>
        <end position="49"/>
    </location>
</feature>
<evidence type="ECO:0000256" key="4">
    <source>
        <dbReference type="ARBA" id="ARBA00022692"/>
    </source>
</evidence>
<proteinExistence type="inferred from homology"/>
<evidence type="ECO:0000313" key="15">
    <source>
        <dbReference type="Proteomes" id="UP001488838"/>
    </source>
</evidence>
<protein>
    <recommendedName>
        <fullName evidence="13">G-protein coupled receptors family 1 profile domain-containing protein</fullName>
    </recommendedName>
</protein>
<dbReference type="FunFam" id="1.20.1070.10:FF:000003">
    <property type="entry name" value="Olfactory receptor"/>
    <property type="match status" value="4"/>
</dbReference>
<dbReference type="InterPro" id="IPR000276">
    <property type="entry name" value="GPCR_Rhodpsn"/>
</dbReference>
<feature type="transmembrane region" description="Helical" evidence="12">
    <location>
        <begin position="1118"/>
        <end position="1146"/>
    </location>
</feature>
<feature type="transmembrane region" description="Helical" evidence="12">
    <location>
        <begin position="1061"/>
        <end position="1082"/>
    </location>
</feature>
<dbReference type="GO" id="GO:0004930">
    <property type="term" value="F:G protein-coupled receptor activity"/>
    <property type="evidence" value="ECO:0007669"/>
    <property type="project" value="UniProtKB-KW"/>
</dbReference>
<dbReference type="Gene3D" id="1.20.1070.10">
    <property type="entry name" value="Rhodopsin 7-helix transmembrane proteins"/>
    <property type="match status" value="4"/>
</dbReference>